<evidence type="ECO:0000256" key="1">
    <source>
        <dbReference type="SAM" id="MobiDB-lite"/>
    </source>
</evidence>
<feature type="transmembrane region" description="Helical" evidence="2">
    <location>
        <begin position="125"/>
        <end position="150"/>
    </location>
</feature>
<evidence type="ECO:0000313" key="5">
    <source>
        <dbReference type="Proteomes" id="UP000053424"/>
    </source>
</evidence>
<keyword evidence="2" id="KW-0812">Transmembrane</keyword>
<evidence type="ECO:0000256" key="2">
    <source>
        <dbReference type="SAM" id="Phobius"/>
    </source>
</evidence>
<proteinExistence type="predicted"/>
<feature type="transmembrane region" description="Helical" evidence="2">
    <location>
        <begin position="47"/>
        <end position="66"/>
    </location>
</feature>
<feature type="transmembrane region" description="Helical" evidence="2">
    <location>
        <begin position="428"/>
        <end position="450"/>
    </location>
</feature>
<keyword evidence="5" id="KW-1185">Reference proteome</keyword>
<feature type="transmembrane region" description="Helical" evidence="2">
    <location>
        <begin position="333"/>
        <end position="357"/>
    </location>
</feature>
<feature type="transmembrane region" description="Helical" evidence="2">
    <location>
        <begin position="397"/>
        <end position="416"/>
    </location>
</feature>
<dbReference type="OrthoDB" id="3263055at2759"/>
<dbReference type="EMBL" id="KN831785">
    <property type="protein sequence ID" value="KIM39499.1"/>
    <property type="molecule type" value="Genomic_DNA"/>
</dbReference>
<dbReference type="HOGENOM" id="CLU_446211_0_0_1"/>
<dbReference type="PANTHER" id="PTHR40465:SF1">
    <property type="entry name" value="DUF6534 DOMAIN-CONTAINING PROTEIN"/>
    <property type="match status" value="1"/>
</dbReference>
<feature type="transmembrane region" description="Helical" evidence="2">
    <location>
        <begin position="89"/>
        <end position="113"/>
    </location>
</feature>
<sequence>MAAPFVLDTTIGAAFAGLVAAATLHGISFVQACYYFTHQSDSWPLKLLVAAVMTFDTIHQVLITHASKSTALFYWYSITNWDNRPQLELIVWSMLVEVLFNGLTALLVQSFLTMRVWRLSNRNRLLTGLAVLLILGEFAAVIAYTAIALQLKSFSELVEIKYISILINALAAAGDVLIAATLCTLLHLSRTGFYNLCAIASLVSIVVAGNTFLYIAFFFCIGRLYTNSLLATLNSRKSIRAMGLAMRNAPSHAMADLSTSTPIGKRPTNISIKIDTTQEFATDEKQDYSDPEKARSFGAAFAGLVAAATIYGISIVQAFYYYTHQSDSWPIKLLVAAVMAFDTVHQVLITHAVYWYAVRNWGNTQELELIVWSMLVRHNALFDWPTLLLLREIQVEVLFNGLTALLVQSFLTMRVWRLSNRNMLLTSVVVTLILGEFGAVIAYTVLAFQLKTFTKVGEIKHISIIVNALAAVGDVLIAATLCVLLHLSRTGFHNLCAIASLISIVVAGDTLIYVAFFFCLGRLYTNSLLATLNARKKIRSLGLTMQTVASLSMTDFSTSAPVGKQPTNTSIKIDTTTMQAISTDGNSETDKAETVDSDPSTRGSVEGKEAEF</sequence>
<gene>
    <name evidence="4" type="ORF">M413DRAFT_29229</name>
</gene>
<accession>A0A0C3C5G0</accession>
<feature type="transmembrane region" description="Helical" evidence="2">
    <location>
        <begin position="12"/>
        <end position="35"/>
    </location>
</feature>
<dbReference type="PANTHER" id="PTHR40465">
    <property type="entry name" value="CHROMOSOME 1, WHOLE GENOME SHOTGUN SEQUENCE"/>
    <property type="match status" value="1"/>
</dbReference>
<reference evidence="4 5" key="1">
    <citation type="submission" date="2014-04" db="EMBL/GenBank/DDBJ databases">
        <authorList>
            <consortium name="DOE Joint Genome Institute"/>
            <person name="Kuo A."/>
            <person name="Gay G."/>
            <person name="Dore J."/>
            <person name="Kohler A."/>
            <person name="Nagy L.G."/>
            <person name="Floudas D."/>
            <person name="Copeland A."/>
            <person name="Barry K.W."/>
            <person name="Cichocki N."/>
            <person name="Veneault-Fourrey C."/>
            <person name="LaButti K."/>
            <person name="Lindquist E.A."/>
            <person name="Lipzen A."/>
            <person name="Lundell T."/>
            <person name="Morin E."/>
            <person name="Murat C."/>
            <person name="Sun H."/>
            <person name="Tunlid A."/>
            <person name="Henrissat B."/>
            <person name="Grigoriev I.V."/>
            <person name="Hibbett D.S."/>
            <person name="Martin F."/>
            <person name="Nordberg H.P."/>
            <person name="Cantor M.N."/>
            <person name="Hua S.X."/>
        </authorList>
    </citation>
    <scope>NUCLEOTIDE SEQUENCE [LARGE SCALE GENOMIC DNA]</scope>
    <source>
        <strain evidence="5">h7</strain>
    </source>
</reference>
<evidence type="ECO:0000259" key="3">
    <source>
        <dbReference type="Pfam" id="PF20152"/>
    </source>
</evidence>
<evidence type="ECO:0000313" key="4">
    <source>
        <dbReference type="EMBL" id="KIM39499.1"/>
    </source>
</evidence>
<feature type="transmembrane region" description="Helical" evidence="2">
    <location>
        <begin position="297"/>
        <end position="321"/>
    </location>
</feature>
<feature type="transmembrane region" description="Helical" evidence="2">
    <location>
        <begin position="462"/>
        <end position="486"/>
    </location>
</feature>
<dbReference type="Pfam" id="PF20152">
    <property type="entry name" value="DUF6534"/>
    <property type="match status" value="2"/>
</dbReference>
<feature type="region of interest" description="Disordered" evidence="1">
    <location>
        <begin position="581"/>
        <end position="612"/>
    </location>
</feature>
<feature type="domain" description="DUF6534" evidence="3">
    <location>
        <begin position="171"/>
        <end position="238"/>
    </location>
</feature>
<organism evidence="4 5">
    <name type="scientific">Hebeloma cylindrosporum</name>
    <dbReference type="NCBI Taxonomy" id="76867"/>
    <lineage>
        <taxon>Eukaryota</taxon>
        <taxon>Fungi</taxon>
        <taxon>Dikarya</taxon>
        <taxon>Basidiomycota</taxon>
        <taxon>Agaricomycotina</taxon>
        <taxon>Agaricomycetes</taxon>
        <taxon>Agaricomycetidae</taxon>
        <taxon>Agaricales</taxon>
        <taxon>Agaricineae</taxon>
        <taxon>Hymenogastraceae</taxon>
        <taxon>Hebeloma</taxon>
    </lineage>
</organism>
<keyword evidence="2" id="KW-0472">Membrane</keyword>
<dbReference type="InterPro" id="IPR045339">
    <property type="entry name" value="DUF6534"/>
</dbReference>
<dbReference type="STRING" id="686832.A0A0C3C5G0"/>
<feature type="transmembrane region" description="Helical" evidence="2">
    <location>
        <begin position="193"/>
        <end position="225"/>
    </location>
</feature>
<feature type="transmembrane region" description="Helical" evidence="2">
    <location>
        <begin position="492"/>
        <end position="520"/>
    </location>
</feature>
<name>A0A0C3C5G0_HEBCY</name>
<dbReference type="Proteomes" id="UP000053424">
    <property type="component" value="Unassembled WGS sequence"/>
</dbReference>
<dbReference type="AlphaFoldDB" id="A0A0C3C5G0"/>
<keyword evidence="2" id="KW-1133">Transmembrane helix</keyword>
<reference evidence="5" key="2">
    <citation type="submission" date="2015-01" db="EMBL/GenBank/DDBJ databases">
        <title>Evolutionary Origins and Diversification of the Mycorrhizal Mutualists.</title>
        <authorList>
            <consortium name="DOE Joint Genome Institute"/>
            <consortium name="Mycorrhizal Genomics Consortium"/>
            <person name="Kohler A."/>
            <person name="Kuo A."/>
            <person name="Nagy L.G."/>
            <person name="Floudas D."/>
            <person name="Copeland A."/>
            <person name="Barry K.W."/>
            <person name="Cichocki N."/>
            <person name="Veneault-Fourrey C."/>
            <person name="LaButti K."/>
            <person name="Lindquist E.A."/>
            <person name="Lipzen A."/>
            <person name="Lundell T."/>
            <person name="Morin E."/>
            <person name="Murat C."/>
            <person name="Riley R."/>
            <person name="Ohm R."/>
            <person name="Sun H."/>
            <person name="Tunlid A."/>
            <person name="Henrissat B."/>
            <person name="Grigoriev I.V."/>
            <person name="Hibbett D.S."/>
            <person name="Martin F."/>
        </authorList>
    </citation>
    <scope>NUCLEOTIDE SEQUENCE [LARGE SCALE GENOMIC DNA]</scope>
    <source>
        <strain evidence="5">h7</strain>
    </source>
</reference>
<feature type="domain" description="DUF6534" evidence="3">
    <location>
        <begin position="470"/>
        <end position="536"/>
    </location>
</feature>
<protein>
    <recommendedName>
        <fullName evidence="3">DUF6534 domain-containing protein</fullName>
    </recommendedName>
</protein>
<feature type="transmembrane region" description="Helical" evidence="2">
    <location>
        <begin position="162"/>
        <end position="186"/>
    </location>
</feature>